<dbReference type="InterPro" id="IPR002347">
    <property type="entry name" value="SDR_fam"/>
</dbReference>
<accession>X0VPJ9</accession>
<sequence length="68" mass="7050">LIESAQGDMVVAHYAPGKDPKTAMASWQPIARIGIPQDVAKAALYLASDESSFATGSIFVIDGGLTAE</sequence>
<dbReference type="SUPFAM" id="SSF51735">
    <property type="entry name" value="NAD(P)-binding Rossmann-fold domains"/>
    <property type="match status" value="1"/>
</dbReference>
<dbReference type="EMBL" id="BARS01037589">
    <property type="protein sequence ID" value="GAG14413.1"/>
    <property type="molecule type" value="Genomic_DNA"/>
</dbReference>
<evidence type="ECO:0000313" key="1">
    <source>
        <dbReference type="EMBL" id="GAG14413.1"/>
    </source>
</evidence>
<dbReference type="AlphaFoldDB" id="X0VPJ9"/>
<dbReference type="InterPro" id="IPR036291">
    <property type="entry name" value="NAD(P)-bd_dom_sf"/>
</dbReference>
<evidence type="ECO:0008006" key="2">
    <source>
        <dbReference type="Google" id="ProtNLM"/>
    </source>
</evidence>
<gene>
    <name evidence="1" type="ORF">S01H1_57625</name>
</gene>
<organism evidence="1">
    <name type="scientific">marine sediment metagenome</name>
    <dbReference type="NCBI Taxonomy" id="412755"/>
    <lineage>
        <taxon>unclassified sequences</taxon>
        <taxon>metagenomes</taxon>
        <taxon>ecological metagenomes</taxon>
    </lineage>
</organism>
<name>X0VPJ9_9ZZZZ</name>
<dbReference type="Pfam" id="PF13561">
    <property type="entry name" value="adh_short_C2"/>
    <property type="match status" value="1"/>
</dbReference>
<comment type="caution">
    <text evidence="1">The sequence shown here is derived from an EMBL/GenBank/DDBJ whole genome shotgun (WGS) entry which is preliminary data.</text>
</comment>
<dbReference type="Gene3D" id="3.40.50.720">
    <property type="entry name" value="NAD(P)-binding Rossmann-like Domain"/>
    <property type="match status" value="1"/>
</dbReference>
<reference evidence="1" key="1">
    <citation type="journal article" date="2014" name="Front. Microbiol.">
        <title>High frequency of phylogenetically diverse reductive dehalogenase-homologous genes in deep subseafloor sedimentary metagenomes.</title>
        <authorList>
            <person name="Kawai M."/>
            <person name="Futagami T."/>
            <person name="Toyoda A."/>
            <person name="Takaki Y."/>
            <person name="Nishi S."/>
            <person name="Hori S."/>
            <person name="Arai W."/>
            <person name="Tsubouchi T."/>
            <person name="Morono Y."/>
            <person name="Uchiyama I."/>
            <person name="Ito T."/>
            <person name="Fujiyama A."/>
            <person name="Inagaki F."/>
            <person name="Takami H."/>
        </authorList>
    </citation>
    <scope>NUCLEOTIDE SEQUENCE</scope>
    <source>
        <strain evidence="1">Expedition CK06-06</strain>
    </source>
</reference>
<protein>
    <recommendedName>
        <fullName evidence="2">Short-chain dehydrogenase/reductase SDR</fullName>
    </recommendedName>
</protein>
<proteinExistence type="predicted"/>
<feature type="non-terminal residue" evidence="1">
    <location>
        <position position="1"/>
    </location>
</feature>